<dbReference type="InterPro" id="IPR053825">
    <property type="entry name" value="DUF7009"/>
</dbReference>
<dbReference type="KEGG" id="asag:FGM00_16920"/>
<keyword evidence="2" id="KW-1185">Reference proteome</keyword>
<dbReference type="Pfam" id="PF22668">
    <property type="entry name" value="DUF7009"/>
    <property type="match status" value="1"/>
</dbReference>
<protein>
    <submittedName>
        <fullName evidence="1">Uncharacterized protein</fullName>
    </submittedName>
</protein>
<evidence type="ECO:0000313" key="1">
    <source>
        <dbReference type="EMBL" id="QCX01712.1"/>
    </source>
</evidence>
<dbReference type="EMBL" id="CP040710">
    <property type="protein sequence ID" value="QCX01712.1"/>
    <property type="molecule type" value="Genomic_DNA"/>
</dbReference>
<evidence type="ECO:0000313" key="2">
    <source>
        <dbReference type="Proteomes" id="UP000310017"/>
    </source>
</evidence>
<dbReference type="RefSeq" id="WP_138854049.1">
    <property type="nucleotide sequence ID" value="NZ_CP040710.1"/>
</dbReference>
<dbReference type="OrthoDB" id="7060517at2"/>
<dbReference type="Proteomes" id="UP000310017">
    <property type="component" value="Chromosome"/>
</dbReference>
<accession>A0A5B7SU84</accession>
<organism evidence="1 2">
    <name type="scientific">Aggregatimonas sangjinii</name>
    <dbReference type="NCBI Taxonomy" id="2583587"/>
    <lineage>
        <taxon>Bacteria</taxon>
        <taxon>Pseudomonadati</taxon>
        <taxon>Bacteroidota</taxon>
        <taxon>Flavobacteriia</taxon>
        <taxon>Flavobacteriales</taxon>
        <taxon>Flavobacteriaceae</taxon>
        <taxon>Aggregatimonas</taxon>
    </lineage>
</organism>
<gene>
    <name evidence="1" type="ORF">FGM00_16920</name>
</gene>
<dbReference type="AlphaFoldDB" id="A0A5B7SU84"/>
<name>A0A5B7SU84_9FLAO</name>
<proteinExistence type="predicted"/>
<sequence length="123" mass="13959">MKIRIKGNSIRLRLTKSEVAAFCRTGRFEESTDFGNATFHYVLQAKEGIDKMDARLESDTITLFLEKGRSANWHASNEIGFSHTIQRTNGTALSLLVEKDFVCMDETVEDQSDNYPNPNIPRT</sequence>
<reference evidence="1 2" key="1">
    <citation type="submission" date="2019-05" db="EMBL/GenBank/DDBJ databases">
        <title>Genome sequencing of F202Z8.</title>
        <authorList>
            <person name="Kwon Y.M."/>
        </authorList>
    </citation>
    <scope>NUCLEOTIDE SEQUENCE [LARGE SCALE GENOMIC DNA]</scope>
    <source>
        <strain evidence="1 2">F202Z8</strain>
    </source>
</reference>